<dbReference type="Pfam" id="PF03966">
    <property type="entry name" value="Trm112p"/>
    <property type="match status" value="1"/>
</dbReference>
<dbReference type="PANTHER" id="PTHR12773:SF0">
    <property type="entry name" value="MULTIFUNCTIONAL METHYLTRANSFERASE SUBUNIT TRM112-LIKE PROTEIN"/>
    <property type="match status" value="1"/>
</dbReference>
<dbReference type="GO" id="GO:0035657">
    <property type="term" value="C:eRF1 methyltransferase complex"/>
    <property type="evidence" value="ECO:0007669"/>
    <property type="project" value="EnsemblFungi"/>
</dbReference>
<evidence type="ECO:0000313" key="3">
    <source>
        <dbReference type="Proteomes" id="UP000070444"/>
    </source>
</evidence>
<gene>
    <name evidence="2" type="ORF">CONCODRAFT_38272</name>
</gene>
<dbReference type="AlphaFoldDB" id="A0A137P918"/>
<dbReference type="SUPFAM" id="SSF158997">
    <property type="entry name" value="Trm112p-like"/>
    <property type="match status" value="1"/>
</dbReference>
<dbReference type="GO" id="GO:0002098">
    <property type="term" value="P:tRNA wobble uridine modification"/>
    <property type="evidence" value="ECO:0007669"/>
    <property type="project" value="EnsemblFungi"/>
</dbReference>
<evidence type="ECO:0000313" key="2">
    <source>
        <dbReference type="EMBL" id="KXN71479.1"/>
    </source>
</evidence>
<dbReference type="GO" id="GO:0070476">
    <property type="term" value="P:rRNA (guanine-N7)-methylation"/>
    <property type="evidence" value="ECO:0007669"/>
    <property type="project" value="EnsemblFungi"/>
</dbReference>
<dbReference type="InterPro" id="IPR039127">
    <property type="entry name" value="Trm112"/>
</dbReference>
<dbReference type="Gene3D" id="2.20.25.10">
    <property type="match status" value="1"/>
</dbReference>
<dbReference type="GO" id="GO:0016435">
    <property type="term" value="F:rRNA (guanine) methyltransferase activity"/>
    <property type="evidence" value="ECO:0007669"/>
    <property type="project" value="EnsemblFungi"/>
</dbReference>
<dbReference type="EMBL" id="KQ964474">
    <property type="protein sequence ID" value="KXN71479.1"/>
    <property type="molecule type" value="Genomic_DNA"/>
</dbReference>
<protein>
    <recommendedName>
        <fullName evidence="4">Trm112p-domain-containing protein</fullName>
    </recommendedName>
</protein>
<keyword evidence="3" id="KW-1185">Reference proteome</keyword>
<dbReference type="GO" id="GO:0046982">
    <property type="term" value="F:protein heterodimerization activity"/>
    <property type="evidence" value="ECO:0007669"/>
    <property type="project" value="InterPro"/>
</dbReference>
<evidence type="ECO:0000256" key="1">
    <source>
        <dbReference type="ARBA" id="ARBA00007980"/>
    </source>
</evidence>
<dbReference type="OrthoDB" id="2187549at2759"/>
<dbReference type="InterPro" id="IPR005651">
    <property type="entry name" value="Trm112-like"/>
</dbReference>
<name>A0A137P918_CONC2</name>
<dbReference type="GO" id="GO:0030488">
    <property type="term" value="P:tRNA methylation"/>
    <property type="evidence" value="ECO:0007669"/>
    <property type="project" value="EnsemblFungi"/>
</dbReference>
<dbReference type="STRING" id="796925.A0A137P918"/>
<reference evidence="2 3" key="1">
    <citation type="journal article" date="2015" name="Genome Biol. Evol.">
        <title>Phylogenomic analyses indicate that early fungi evolved digesting cell walls of algal ancestors of land plants.</title>
        <authorList>
            <person name="Chang Y."/>
            <person name="Wang S."/>
            <person name="Sekimoto S."/>
            <person name="Aerts A.L."/>
            <person name="Choi C."/>
            <person name="Clum A."/>
            <person name="LaButti K.M."/>
            <person name="Lindquist E.A."/>
            <person name="Yee Ngan C."/>
            <person name="Ohm R.A."/>
            <person name="Salamov A.A."/>
            <person name="Grigoriev I.V."/>
            <person name="Spatafora J.W."/>
            <person name="Berbee M.L."/>
        </authorList>
    </citation>
    <scope>NUCLEOTIDE SEQUENCE [LARGE SCALE GENOMIC DNA]</scope>
    <source>
        <strain evidence="2 3">NRRL 28638</strain>
    </source>
</reference>
<dbReference type="PANTHER" id="PTHR12773">
    <property type="entry name" value="UPF0315 PROTEIN-RELATED"/>
    <property type="match status" value="1"/>
</dbReference>
<organism evidence="2 3">
    <name type="scientific">Conidiobolus coronatus (strain ATCC 28846 / CBS 209.66 / NRRL 28638)</name>
    <name type="common">Delacroixia coronata</name>
    <dbReference type="NCBI Taxonomy" id="796925"/>
    <lineage>
        <taxon>Eukaryota</taxon>
        <taxon>Fungi</taxon>
        <taxon>Fungi incertae sedis</taxon>
        <taxon>Zoopagomycota</taxon>
        <taxon>Entomophthoromycotina</taxon>
        <taxon>Entomophthoromycetes</taxon>
        <taxon>Entomophthorales</taxon>
        <taxon>Ancylistaceae</taxon>
        <taxon>Conidiobolus</taxon>
    </lineage>
</organism>
<dbReference type="GO" id="GO:0160102">
    <property type="term" value="F:tRNA (guanine(10)-N2)-methyltransferase activity"/>
    <property type="evidence" value="ECO:0007669"/>
    <property type="project" value="EnsemblFungi"/>
</dbReference>
<dbReference type="CDD" id="cd21089">
    <property type="entry name" value="Trm112-like"/>
    <property type="match status" value="1"/>
</dbReference>
<sequence length="123" mass="14181">MRLITHNMIQCSVKNCNTNNFPLKFENIELAYEESELNLDFLVNMLPKLEYTALRNTALELGFNTLPEQMPENADSNELFLNELHKLLMDTHVQSGLMKCMGCNHIYPIKDGIPNMLLAEHEL</sequence>
<proteinExistence type="inferred from homology"/>
<evidence type="ECO:0008006" key="4">
    <source>
        <dbReference type="Google" id="ProtNLM"/>
    </source>
</evidence>
<dbReference type="OMA" id="NMLTSKC"/>
<accession>A0A137P918</accession>
<dbReference type="Proteomes" id="UP000070444">
    <property type="component" value="Unassembled WGS sequence"/>
</dbReference>
<dbReference type="GO" id="GO:0043528">
    <property type="term" value="C:tRNA (m2G10) methyltransferase complex"/>
    <property type="evidence" value="ECO:0007669"/>
    <property type="project" value="EnsemblFungi"/>
</dbReference>
<comment type="similarity">
    <text evidence="1">Belongs to the TRM112 family.</text>
</comment>
<dbReference type="GO" id="GO:0000470">
    <property type="term" value="P:maturation of LSU-rRNA"/>
    <property type="evidence" value="ECO:0007669"/>
    <property type="project" value="EnsemblFungi"/>
</dbReference>
<dbReference type="GO" id="GO:0008276">
    <property type="term" value="F:protein methyltransferase activity"/>
    <property type="evidence" value="ECO:0007669"/>
    <property type="project" value="EnsemblFungi"/>
</dbReference>
<dbReference type="GO" id="GO:0030490">
    <property type="term" value="P:maturation of SSU-rRNA"/>
    <property type="evidence" value="ECO:0007669"/>
    <property type="project" value="EnsemblFungi"/>
</dbReference>